<keyword evidence="1" id="KW-0472">Membrane</keyword>
<keyword evidence="1" id="KW-1133">Transmembrane helix</keyword>
<dbReference type="Proteomes" id="UP000549913">
    <property type="component" value="Unassembled WGS sequence"/>
</dbReference>
<sequence length="127" mass="12878">MRRAWWAVAVGFVALMVGCLVWVGAVCVTLHDGGATVNCASEGPESPLPLNDVSEGSVTGELTVLPLGRSCTWTDGIGGVATVSGGSWPVTIVAYGLGFGGLALLVAGALRLEDARPAAERLDGVRA</sequence>
<comment type="caution">
    <text evidence="2">The sequence shown here is derived from an EMBL/GenBank/DDBJ whole genome shotgun (WGS) entry which is preliminary data.</text>
</comment>
<feature type="transmembrane region" description="Helical" evidence="1">
    <location>
        <begin position="92"/>
        <end position="112"/>
    </location>
</feature>
<protein>
    <submittedName>
        <fullName evidence="2">Uncharacterized protein</fullName>
    </submittedName>
</protein>
<keyword evidence="1" id="KW-0812">Transmembrane</keyword>
<feature type="transmembrane region" description="Helical" evidence="1">
    <location>
        <begin position="5"/>
        <end position="25"/>
    </location>
</feature>
<proteinExistence type="predicted"/>
<reference evidence="2 3" key="1">
    <citation type="submission" date="2020-07" db="EMBL/GenBank/DDBJ databases">
        <title>Sequencing the genomes of 1000 actinobacteria strains.</title>
        <authorList>
            <person name="Klenk H.-P."/>
        </authorList>
    </citation>
    <scope>NUCLEOTIDE SEQUENCE [LARGE SCALE GENOMIC DNA]</scope>
    <source>
        <strain evidence="2 3">DSM 26474</strain>
    </source>
</reference>
<dbReference type="AlphaFoldDB" id="A0A852SJS6"/>
<dbReference type="EMBL" id="JACCBM010000001">
    <property type="protein sequence ID" value="NYD68935.1"/>
    <property type="molecule type" value="Genomic_DNA"/>
</dbReference>
<gene>
    <name evidence="2" type="ORF">BJ984_000093</name>
</gene>
<evidence type="ECO:0000313" key="2">
    <source>
        <dbReference type="EMBL" id="NYD68935.1"/>
    </source>
</evidence>
<dbReference type="PROSITE" id="PS51257">
    <property type="entry name" value="PROKAR_LIPOPROTEIN"/>
    <property type="match status" value="1"/>
</dbReference>
<name>A0A852SJS6_9MICO</name>
<evidence type="ECO:0000313" key="3">
    <source>
        <dbReference type="Proteomes" id="UP000549913"/>
    </source>
</evidence>
<accession>A0A852SJS6</accession>
<organism evidence="2 3">
    <name type="scientific">Herbiconiux flava</name>
    <dbReference type="NCBI Taxonomy" id="881268"/>
    <lineage>
        <taxon>Bacteria</taxon>
        <taxon>Bacillati</taxon>
        <taxon>Actinomycetota</taxon>
        <taxon>Actinomycetes</taxon>
        <taxon>Micrococcales</taxon>
        <taxon>Microbacteriaceae</taxon>
        <taxon>Herbiconiux</taxon>
    </lineage>
</organism>
<evidence type="ECO:0000256" key="1">
    <source>
        <dbReference type="SAM" id="Phobius"/>
    </source>
</evidence>
<dbReference type="RefSeq" id="WP_179546366.1">
    <property type="nucleotide sequence ID" value="NZ_BSEW01000001.1"/>
</dbReference>
<keyword evidence="3" id="KW-1185">Reference proteome</keyword>